<comment type="cofactor">
    <cofactor evidence="1">
        <name>Zn(2+)</name>
        <dbReference type="ChEBI" id="CHEBI:29105"/>
    </cofactor>
</comment>
<organism evidence="6 7">
    <name type="scientific">Undibacterium jejuense</name>
    <dbReference type="NCBI Taxonomy" id="1344949"/>
    <lineage>
        <taxon>Bacteria</taxon>
        <taxon>Pseudomonadati</taxon>
        <taxon>Pseudomonadota</taxon>
        <taxon>Betaproteobacteria</taxon>
        <taxon>Burkholderiales</taxon>
        <taxon>Oxalobacteraceae</taxon>
        <taxon>Undibacterium</taxon>
    </lineage>
</organism>
<accession>A0A923HKJ2</accession>
<keyword evidence="2" id="KW-0479">Metal-binding</keyword>
<evidence type="ECO:0000256" key="1">
    <source>
        <dbReference type="ARBA" id="ARBA00001947"/>
    </source>
</evidence>
<gene>
    <name evidence="6" type="ORF">H8K32_17780</name>
</gene>
<evidence type="ECO:0000313" key="6">
    <source>
        <dbReference type="EMBL" id="MBC3863960.1"/>
    </source>
</evidence>
<keyword evidence="4" id="KW-0862">Zinc</keyword>
<comment type="caution">
    <text evidence="6">The sequence shown here is derived from an EMBL/GenBank/DDBJ whole genome shotgun (WGS) entry which is preliminary data.</text>
</comment>
<proteinExistence type="inferred from homology"/>
<dbReference type="Gene3D" id="3.40.50.10310">
    <property type="entry name" value="Creatininase"/>
    <property type="match status" value="1"/>
</dbReference>
<dbReference type="PANTHER" id="PTHR35005:SF1">
    <property type="entry name" value="2-AMINO-5-FORMYLAMINO-6-RIBOSYLAMINOPYRIMIDIN-4(3H)-ONE 5'-MONOPHOSPHATE DEFORMYLASE"/>
    <property type="match status" value="1"/>
</dbReference>
<name>A0A923HKJ2_9BURK</name>
<dbReference type="Pfam" id="PF02633">
    <property type="entry name" value="Creatininase"/>
    <property type="match status" value="1"/>
</dbReference>
<keyword evidence="3" id="KW-0378">Hydrolase</keyword>
<dbReference type="InterPro" id="IPR024087">
    <property type="entry name" value="Creatininase-like_sf"/>
</dbReference>
<evidence type="ECO:0000256" key="2">
    <source>
        <dbReference type="ARBA" id="ARBA00022723"/>
    </source>
</evidence>
<comment type="similarity">
    <text evidence="5">Belongs to the creatininase superfamily.</text>
</comment>
<dbReference type="PANTHER" id="PTHR35005">
    <property type="entry name" value="3-DEHYDRO-SCYLLO-INOSOSE HYDROLASE"/>
    <property type="match status" value="1"/>
</dbReference>
<dbReference type="GO" id="GO:0016811">
    <property type="term" value="F:hydrolase activity, acting on carbon-nitrogen (but not peptide) bonds, in linear amides"/>
    <property type="evidence" value="ECO:0007669"/>
    <property type="project" value="TreeGrafter"/>
</dbReference>
<keyword evidence="7" id="KW-1185">Reference proteome</keyword>
<reference evidence="6" key="1">
    <citation type="submission" date="2020-08" db="EMBL/GenBank/DDBJ databases">
        <title>Novel species isolated from subtropical streams in China.</title>
        <authorList>
            <person name="Lu H."/>
        </authorList>
    </citation>
    <scope>NUCLEOTIDE SEQUENCE</scope>
    <source>
        <strain evidence="6">KACC 12607</strain>
    </source>
</reference>
<protein>
    <submittedName>
        <fullName evidence="6">Creatininase family protein</fullName>
    </submittedName>
</protein>
<dbReference type="EMBL" id="JACOFV010000019">
    <property type="protein sequence ID" value="MBC3863960.1"/>
    <property type="molecule type" value="Genomic_DNA"/>
</dbReference>
<evidence type="ECO:0000256" key="3">
    <source>
        <dbReference type="ARBA" id="ARBA00022801"/>
    </source>
</evidence>
<sequence>MNFLTQYRRFRINPLIARNFKSTTKRNAKPDFVGTCALLVAALYFSSPLTCQAAVNEVELDNLTWTEAQHRITSGSTTILVPIGGTEQSGPYVALGKHNVRAFLLAQKIAQTLGNTLVAPVISYVPEGSIHPPVAHMRFTGTISIPDSAFESMLEGTARSFKQHGFKDVIFLGDHGGYQKNMQKVAARLNREWANDPTCRVSALPEYYQAVSVSYVNTLRSRGFSMAEIGTHAGLADTALTMALDRSLVRADVMAHAAKPSESEGVYGDPRKATEELGQIAVKQIIDASVTAIKHVTAAR</sequence>
<evidence type="ECO:0000256" key="4">
    <source>
        <dbReference type="ARBA" id="ARBA00022833"/>
    </source>
</evidence>
<evidence type="ECO:0000313" key="7">
    <source>
        <dbReference type="Proteomes" id="UP000634011"/>
    </source>
</evidence>
<evidence type="ECO:0000256" key="5">
    <source>
        <dbReference type="ARBA" id="ARBA00024029"/>
    </source>
</evidence>
<dbReference type="InterPro" id="IPR003785">
    <property type="entry name" value="Creatininase/forma_Hydrolase"/>
</dbReference>
<dbReference type="RefSeq" id="WP_186913901.1">
    <property type="nucleotide sequence ID" value="NZ_JACOFV010000019.1"/>
</dbReference>
<dbReference type="GO" id="GO:0046872">
    <property type="term" value="F:metal ion binding"/>
    <property type="evidence" value="ECO:0007669"/>
    <property type="project" value="UniProtKB-KW"/>
</dbReference>
<dbReference type="GO" id="GO:0009231">
    <property type="term" value="P:riboflavin biosynthetic process"/>
    <property type="evidence" value="ECO:0007669"/>
    <property type="project" value="TreeGrafter"/>
</dbReference>
<dbReference type="SUPFAM" id="SSF102215">
    <property type="entry name" value="Creatininase"/>
    <property type="match status" value="1"/>
</dbReference>
<dbReference type="Proteomes" id="UP000634011">
    <property type="component" value="Unassembled WGS sequence"/>
</dbReference>
<dbReference type="AlphaFoldDB" id="A0A923HKJ2"/>